<keyword evidence="2" id="KW-0288">FMN</keyword>
<name>A0A4R2JZI6_9PSEU</name>
<evidence type="ECO:0000313" key="7">
    <source>
        <dbReference type="Proteomes" id="UP000295680"/>
    </source>
</evidence>
<dbReference type="RefSeq" id="WP_132110729.1">
    <property type="nucleotide sequence ID" value="NZ_SLWS01000001.1"/>
</dbReference>
<dbReference type="OrthoDB" id="4566556at2"/>
<dbReference type="SUPFAM" id="SSF51679">
    <property type="entry name" value="Bacterial luciferase-like"/>
    <property type="match status" value="1"/>
</dbReference>
<dbReference type="InterPro" id="IPR011251">
    <property type="entry name" value="Luciferase-like_dom"/>
</dbReference>
<evidence type="ECO:0000256" key="1">
    <source>
        <dbReference type="ARBA" id="ARBA00022630"/>
    </source>
</evidence>
<proteinExistence type="predicted"/>
<evidence type="ECO:0000259" key="5">
    <source>
        <dbReference type="Pfam" id="PF00296"/>
    </source>
</evidence>
<evidence type="ECO:0000256" key="4">
    <source>
        <dbReference type="ARBA" id="ARBA00023033"/>
    </source>
</evidence>
<dbReference type="PANTHER" id="PTHR42847">
    <property type="entry name" value="ALKANESULFONATE MONOOXYGENASE"/>
    <property type="match status" value="1"/>
</dbReference>
<dbReference type="GO" id="GO:0046306">
    <property type="term" value="P:alkanesulfonate catabolic process"/>
    <property type="evidence" value="ECO:0007669"/>
    <property type="project" value="TreeGrafter"/>
</dbReference>
<keyword evidence="4 6" id="KW-0503">Monooxygenase</keyword>
<dbReference type="AlphaFoldDB" id="A0A4R2JZI6"/>
<keyword evidence="3" id="KW-0560">Oxidoreductase</keyword>
<gene>
    <name evidence="6" type="ORF">EV192_101560</name>
</gene>
<comment type="caution">
    <text evidence="6">The sequence shown here is derived from an EMBL/GenBank/DDBJ whole genome shotgun (WGS) entry which is preliminary data.</text>
</comment>
<protein>
    <submittedName>
        <fullName evidence="6">Alkanesulfonate monooxygenase SsuD/methylene tetrahydromethanopterin reductase-like flavin-dependent oxidoreductase (Luciferase family)</fullName>
    </submittedName>
</protein>
<dbReference type="Pfam" id="PF00296">
    <property type="entry name" value="Bac_luciferase"/>
    <property type="match status" value="1"/>
</dbReference>
<dbReference type="Proteomes" id="UP000295680">
    <property type="component" value="Unassembled WGS sequence"/>
</dbReference>
<evidence type="ECO:0000256" key="2">
    <source>
        <dbReference type="ARBA" id="ARBA00022643"/>
    </source>
</evidence>
<dbReference type="PANTHER" id="PTHR42847:SF4">
    <property type="entry name" value="ALKANESULFONATE MONOOXYGENASE-RELATED"/>
    <property type="match status" value="1"/>
</dbReference>
<evidence type="ECO:0000256" key="3">
    <source>
        <dbReference type="ARBA" id="ARBA00023002"/>
    </source>
</evidence>
<accession>A0A4R2JZI6</accession>
<sequence>MVKVGINISGQQARLAGQVEDLGLDSVWAGDHLATNMPVLDVTQTLATAAAVTSTVELGMVMQIALRPAAWAAKQIGSLQTLSGNRVQLGVGVGGEWPDEWAAAGMSLAGRGRRTDDTLKALPSLLGGHATRTPDTNVVIRLTPVAPTPPVWIAGSSQRARRRAAELGDGWYPAMITPARYAEGLTEIRDLAAEAGRPAPRGGLQLFGALGTTTDALAAMLNKQYSLPFDLAGQILLGGAPAQVADRINEFVKAGADHVSVVAAGPDWRTQADLLAEVKALL</sequence>
<keyword evidence="1" id="KW-0285">Flavoprotein</keyword>
<evidence type="ECO:0000313" key="6">
    <source>
        <dbReference type="EMBL" id="TCO64777.1"/>
    </source>
</evidence>
<organism evidence="6 7">
    <name type="scientific">Actinocrispum wychmicini</name>
    <dbReference type="NCBI Taxonomy" id="1213861"/>
    <lineage>
        <taxon>Bacteria</taxon>
        <taxon>Bacillati</taxon>
        <taxon>Actinomycetota</taxon>
        <taxon>Actinomycetes</taxon>
        <taxon>Pseudonocardiales</taxon>
        <taxon>Pseudonocardiaceae</taxon>
        <taxon>Actinocrispum</taxon>
    </lineage>
</organism>
<reference evidence="6 7" key="1">
    <citation type="submission" date="2019-03" db="EMBL/GenBank/DDBJ databases">
        <title>Genomic Encyclopedia of Type Strains, Phase IV (KMG-IV): sequencing the most valuable type-strain genomes for metagenomic binning, comparative biology and taxonomic classification.</title>
        <authorList>
            <person name="Goeker M."/>
        </authorList>
    </citation>
    <scope>NUCLEOTIDE SEQUENCE [LARGE SCALE GENOMIC DNA]</scope>
    <source>
        <strain evidence="6 7">DSM 45934</strain>
    </source>
</reference>
<dbReference type="InterPro" id="IPR050172">
    <property type="entry name" value="SsuD_RutA_monooxygenase"/>
</dbReference>
<dbReference type="GO" id="GO:0008726">
    <property type="term" value="F:alkanesulfonate monooxygenase activity"/>
    <property type="evidence" value="ECO:0007669"/>
    <property type="project" value="TreeGrafter"/>
</dbReference>
<dbReference type="InterPro" id="IPR036661">
    <property type="entry name" value="Luciferase-like_sf"/>
</dbReference>
<keyword evidence="7" id="KW-1185">Reference proteome</keyword>
<feature type="domain" description="Luciferase-like" evidence="5">
    <location>
        <begin position="12"/>
        <end position="225"/>
    </location>
</feature>
<dbReference type="Gene3D" id="3.20.20.30">
    <property type="entry name" value="Luciferase-like domain"/>
    <property type="match status" value="1"/>
</dbReference>
<dbReference type="EMBL" id="SLWS01000001">
    <property type="protein sequence ID" value="TCO64777.1"/>
    <property type="molecule type" value="Genomic_DNA"/>
</dbReference>